<dbReference type="Gene3D" id="3.90.70.80">
    <property type="match status" value="1"/>
</dbReference>
<evidence type="ECO:0008006" key="3">
    <source>
        <dbReference type="Google" id="ProtNLM"/>
    </source>
</evidence>
<name>A0A6C0J8K1_9ZZZZ</name>
<dbReference type="AlphaFoldDB" id="A0A6C0J8K1"/>
<proteinExistence type="predicted"/>
<evidence type="ECO:0000313" key="2">
    <source>
        <dbReference type="EMBL" id="QHU01603.1"/>
    </source>
</evidence>
<protein>
    <recommendedName>
        <fullName evidence="3">OTU domain-containing protein</fullName>
    </recommendedName>
</protein>
<reference evidence="2" key="1">
    <citation type="journal article" date="2020" name="Nature">
        <title>Giant virus diversity and host interactions through global metagenomics.</title>
        <authorList>
            <person name="Schulz F."/>
            <person name="Roux S."/>
            <person name="Paez-Espino D."/>
            <person name="Jungbluth S."/>
            <person name="Walsh D.A."/>
            <person name="Denef V.J."/>
            <person name="McMahon K.D."/>
            <person name="Konstantinidis K.T."/>
            <person name="Eloe-Fadrosh E.A."/>
            <person name="Kyrpides N.C."/>
            <person name="Woyke T."/>
        </authorList>
    </citation>
    <scope>NUCLEOTIDE SEQUENCE</scope>
    <source>
        <strain evidence="2">GVMAG-M-3300025874-2</strain>
    </source>
</reference>
<accession>A0A6C0J8K1</accession>
<dbReference type="EMBL" id="MN740346">
    <property type="protein sequence ID" value="QHU01603.1"/>
    <property type="molecule type" value="Genomic_DNA"/>
</dbReference>
<sequence length="435" mass="48449">MDIDQLVKHCMNKKVLNSTNFQAILDSITIKAVPPATATAEIGAEAPPPPLGAPLVALPAPAEEVSPEAVPSTCRTYNIRDELCAKISTDGKSYELPEGVFTRKKNEGSGDCGYYSLIDALQRIIKSKTISEIQTYKNAIVALNNMWAETVGANTNNSLYSIIQNLRIWCAENAKFPSAQKQMGVWMTTAELKLFSECVPIQIAFWNPFGTGWQYFKPTPILGAATKTQDPLVVKDEFEPFDNIVDYPTIFIQNIGNMHFEALDVSVNDAIWMQNDQKTKKRIIEVAMDNPSVEARDVQRSLMKRHGRTPYKKKQLEKAMMDEQLQSFEGLIRSIYPNMPESKVKDSAQAQAQAQLRKNQITRNEAMAHSMAASEGATPAAAIGGSKKKRTVTIKSDAMPKTVKGLETRKKLLKEKIKDAEKKVKLNKNRVIKLK</sequence>
<feature type="coiled-coil region" evidence="1">
    <location>
        <begin position="403"/>
        <end position="430"/>
    </location>
</feature>
<keyword evidence="1" id="KW-0175">Coiled coil</keyword>
<organism evidence="2">
    <name type="scientific">viral metagenome</name>
    <dbReference type="NCBI Taxonomy" id="1070528"/>
    <lineage>
        <taxon>unclassified sequences</taxon>
        <taxon>metagenomes</taxon>
        <taxon>organismal metagenomes</taxon>
    </lineage>
</organism>
<evidence type="ECO:0000256" key="1">
    <source>
        <dbReference type="SAM" id="Coils"/>
    </source>
</evidence>